<dbReference type="SUPFAM" id="SSF55856">
    <property type="entry name" value="Cytochrome b5-like heme/steroid binding domain"/>
    <property type="match status" value="1"/>
</dbReference>
<evidence type="ECO:0000256" key="6">
    <source>
        <dbReference type="ARBA" id="ARBA00022827"/>
    </source>
</evidence>
<organism evidence="10 11">
    <name type="scientific">Protomyces lactucae-debilis</name>
    <dbReference type="NCBI Taxonomy" id="2754530"/>
    <lineage>
        <taxon>Eukaryota</taxon>
        <taxon>Fungi</taxon>
        <taxon>Dikarya</taxon>
        <taxon>Ascomycota</taxon>
        <taxon>Taphrinomycotina</taxon>
        <taxon>Taphrinomycetes</taxon>
        <taxon>Taphrinales</taxon>
        <taxon>Protomycetaceae</taxon>
        <taxon>Protomyces</taxon>
    </lineage>
</organism>
<dbReference type="STRING" id="56484.A0A1Y2FUH1"/>
<accession>A0A1Y2FUH1</accession>
<evidence type="ECO:0000256" key="8">
    <source>
        <dbReference type="ARBA" id="ARBA00023004"/>
    </source>
</evidence>
<evidence type="ECO:0000256" key="2">
    <source>
        <dbReference type="ARBA" id="ARBA00009347"/>
    </source>
</evidence>
<dbReference type="PANTHER" id="PTHR48083:SF28">
    <property type="entry name" value="ACYL-COA DEHYDROGENASE FAMILY PROTEIN (AFU_ORTHOLOGUE AFUA_6G10880)-RELATED"/>
    <property type="match status" value="1"/>
</dbReference>
<dbReference type="RefSeq" id="XP_040728155.1">
    <property type="nucleotide sequence ID" value="XM_040870810.1"/>
</dbReference>
<keyword evidence="11" id="KW-1185">Reference proteome</keyword>
<keyword evidence="4" id="KW-0285">Flavoprotein</keyword>
<dbReference type="InterPro" id="IPR006091">
    <property type="entry name" value="Acyl-CoA_Oxase/DH_mid-dom"/>
</dbReference>
<comment type="caution">
    <text evidence="10">The sequence shown here is derived from an EMBL/GenBank/DDBJ whole genome shotgun (WGS) entry which is preliminary data.</text>
</comment>
<dbReference type="SUPFAM" id="SSF47203">
    <property type="entry name" value="Acyl-CoA dehydrogenase C-terminal domain-like"/>
    <property type="match status" value="1"/>
</dbReference>
<dbReference type="InterPro" id="IPR050741">
    <property type="entry name" value="Acyl-CoA_dehydrogenase"/>
</dbReference>
<dbReference type="Gene3D" id="1.20.140.10">
    <property type="entry name" value="Butyryl-CoA Dehydrogenase, subunit A, domain 3"/>
    <property type="match status" value="1"/>
</dbReference>
<dbReference type="Gene3D" id="1.10.540.10">
    <property type="entry name" value="Acyl-CoA dehydrogenase/oxidase, N-terminal domain"/>
    <property type="match status" value="1"/>
</dbReference>
<dbReference type="GO" id="GO:0003995">
    <property type="term" value="F:acyl-CoA dehydrogenase activity"/>
    <property type="evidence" value="ECO:0007669"/>
    <property type="project" value="InterPro"/>
</dbReference>
<dbReference type="InterPro" id="IPR001199">
    <property type="entry name" value="Cyt_B5-like_heme/steroid-bd"/>
</dbReference>
<dbReference type="GO" id="GO:0005737">
    <property type="term" value="C:cytoplasm"/>
    <property type="evidence" value="ECO:0007669"/>
    <property type="project" value="TreeGrafter"/>
</dbReference>
<feature type="domain" description="Cytochrome b5 heme-binding" evidence="9">
    <location>
        <begin position="1"/>
        <end position="78"/>
    </location>
</feature>
<dbReference type="SMART" id="SM01117">
    <property type="entry name" value="Cyt-b5"/>
    <property type="match status" value="1"/>
</dbReference>
<dbReference type="Proteomes" id="UP000193685">
    <property type="component" value="Unassembled WGS sequence"/>
</dbReference>
<dbReference type="PANTHER" id="PTHR48083">
    <property type="entry name" value="MEDIUM-CHAIN SPECIFIC ACYL-COA DEHYDROGENASE, MITOCHONDRIAL-RELATED"/>
    <property type="match status" value="1"/>
</dbReference>
<dbReference type="InterPro" id="IPR009075">
    <property type="entry name" value="AcylCo_DH/oxidase_C"/>
</dbReference>
<dbReference type="InterPro" id="IPR006089">
    <property type="entry name" value="Acyl-CoA_DH_CS"/>
</dbReference>
<dbReference type="Pfam" id="PF00173">
    <property type="entry name" value="Cyt-b5"/>
    <property type="match status" value="1"/>
</dbReference>
<evidence type="ECO:0000313" key="11">
    <source>
        <dbReference type="Proteomes" id="UP000193685"/>
    </source>
</evidence>
<protein>
    <submittedName>
        <fullName evidence="10">Acyl-CoA dehydrogenase</fullName>
    </submittedName>
</protein>
<name>A0A1Y2FUH1_PROLT</name>
<dbReference type="OMA" id="EQPVMRQ"/>
<evidence type="ECO:0000313" key="10">
    <source>
        <dbReference type="EMBL" id="ORY87660.1"/>
    </source>
</evidence>
<evidence type="ECO:0000256" key="5">
    <source>
        <dbReference type="ARBA" id="ARBA00022723"/>
    </source>
</evidence>
<gene>
    <name evidence="10" type="ORF">BCR37DRAFT_390193</name>
</gene>
<dbReference type="PROSITE" id="PS50255">
    <property type="entry name" value="CYTOCHROME_B5_2"/>
    <property type="match status" value="1"/>
</dbReference>
<dbReference type="InterPro" id="IPR018506">
    <property type="entry name" value="Cyt_B5_heme-BS"/>
</dbReference>
<dbReference type="GO" id="GO:0050660">
    <property type="term" value="F:flavin adenine dinucleotide binding"/>
    <property type="evidence" value="ECO:0007669"/>
    <property type="project" value="InterPro"/>
</dbReference>
<dbReference type="GeneID" id="63787409"/>
<dbReference type="Pfam" id="PF02770">
    <property type="entry name" value="Acyl-CoA_dh_M"/>
    <property type="match status" value="1"/>
</dbReference>
<dbReference type="OrthoDB" id="2588832at2759"/>
<keyword evidence="6" id="KW-0274">FAD</keyword>
<keyword evidence="7" id="KW-0560">Oxidoreductase</keyword>
<keyword evidence="3" id="KW-0349">Heme</keyword>
<proteinExistence type="inferred from homology"/>
<dbReference type="Pfam" id="PF02771">
    <property type="entry name" value="Acyl-CoA_dh_N"/>
    <property type="match status" value="1"/>
</dbReference>
<comment type="similarity">
    <text evidence="2">Belongs to the acyl-CoA dehydrogenase family.</text>
</comment>
<evidence type="ECO:0000256" key="3">
    <source>
        <dbReference type="ARBA" id="ARBA00022617"/>
    </source>
</evidence>
<dbReference type="SUPFAM" id="SSF56645">
    <property type="entry name" value="Acyl-CoA dehydrogenase NM domain-like"/>
    <property type="match status" value="1"/>
</dbReference>
<dbReference type="PROSITE" id="PS00072">
    <property type="entry name" value="ACYL_COA_DH_1"/>
    <property type="match status" value="1"/>
</dbReference>
<reference evidence="10 11" key="1">
    <citation type="submission" date="2016-07" db="EMBL/GenBank/DDBJ databases">
        <title>Pervasive Adenine N6-methylation of Active Genes in Fungi.</title>
        <authorList>
            <consortium name="DOE Joint Genome Institute"/>
            <person name="Mondo S.J."/>
            <person name="Dannebaum R.O."/>
            <person name="Kuo R.C."/>
            <person name="Labutti K."/>
            <person name="Haridas S."/>
            <person name="Kuo A."/>
            <person name="Salamov A."/>
            <person name="Ahrendt S.R."/>
            <person name="Lipzen A."/>
            <person name="Sullivan W."/>
            <person name="Andreopoulos W.B."/>
            <person name="Clum A."/>
            <person name="Lindquist E."/>
            <person name="Daum C."/>
            <person name="Ramamoorthy G.K."/>
            <person name="Gryganskyi A."/>
            <person name="Culley D."/>
            <person name="Magnuson J.K."/>
            <person name="James T.Y."/>
            <person name="O'Malley M.A."/>
            <person name="Stajich J.E."/>
            <person name="Spatafora J.W."/>
            <person name="Visel A."/>
            <person name="Grigoriev I.V."/>
        </authorList>
    </citation>
    <scope>NUCLEOTIDE SEQUENCE [LARGE SCALE GENOMIC DNA]</scope>
    <source>
        <strain evidence="10 11">12-1054</strain>
    </source>
</reference>
<dbReference type="InterPro" id="IPR046373">
    <property type="entry name" value="Acyl-CoA_Oxase/DH_mid-dom_sf"/>
</dbReference>
<evidence type="ECO:0000256" key="7">
    <source>
        <dbReference type="ARBA" id="ARBA00023002"/>
    </source>
</evidence>
<dbReference type="Gene3D" id="2.40.110.10">
    <property type="entry name" value="Butyryl-CoA Dehydrogenase, subunit A, domain 2"/>
    <property type="match status" value="1"/>
</dbReference>
<dbReference type="PROSITE" id="PS00191">
    <property type="entry name" value="CYTOCHROME_B5_1"/>
    <property type="match status" value="1"/>
</dbReference>
<dbReference type="InterPro" id="IPR037069">
    <property type="entry name" value="AcylCoA_DH/ox_N_sf"/>
</dbReference>
<dbReference type="InterPro" id="IPR036250">
    <property type="entry name" value="AcylCo_DH-like_C"/>
</dbReference>
<dbReference type="Gene3D" id="3.10.120.10">
    <property type="entry name" value="Cytochrome b5-like heme/steroid binding domain"/>
    <property type="match status" value="1"/>
</dbReference>
<dbReference type="EMBL" id="MCFI01000001">
    <property type="protein sequence ID" value="ORY87660.1"/>
    <property type="molecule type" value="Genomic_DNA"/>
</dbReference>
<sequence length="515" mass="57850">MQTFTRDQVKEHNKEESLYIVVDSSVYDLTDFVDAHPGGAAVLLNAEIAGQDATDQFYNLHRHSVIQKYESLKIGSIQGEKPKIRNMVPGDLSHVPYGEPSWLLKEFDSPYFNDGHRKFQRAVRKFIEEEIKPIALECEDSGERPPAELFKLMGKPGIEMNAMRLGPGKHLHGRVLVGDIKGEDYSYIHEMIVNQELARPGPARGFGDGLNSGMSIGLPPVINFCKNEELRQRVIKEVFSGEKNICLAITEAFAGSDVRGIQTTAKLSADGSHYIVNGSKKWITNGNFSYYFTTAVKTGENQYSVLLIPRIEGVETKLIKTAYSTTAGTAYVTFDNVKIPADHLLGVEGRGLPVILSNFSHERWMMCCSSIRMQRNIYEECMKWANQRKVFGKLLIEEPVIRQKLGRMITLCESSQSWLEQVSDQMDKMNYDEQNKYLNGRIALLKMFATRCEGEISDLAVSIFGGRALTKGGMGNRVENHMRTFGFNKVLGGEEGILADLGVKQAWKNMPQEKL</sequence>
<dbReference type="InterPro" id="IPR009100">
    <property type="entry name" value="AcylCoA_DH/oxidase_NM_dom_sf"/>
</dbReference>
<dbReference type="Pfam" id="PF00441">
    <property type="entry name" value="Acyl-CoA_dh_1"/>
    <property type="match status" value="1"/>
</dbReference>
<dbReference type="GO" id="GO:0020037">
    <property type="term" value="F:heme binding"/>
    <property type="evidence" value="ECO:0007669"/>
    <property type="project" value="InterPro"/>
</dbReference>
<evidence type="ECO:0000256" key="1">
    <source>
        <dbReference type="ARBA" id="ARBA00001974"/>
    </source>
</evidence>
<evidence type="ECO:0000259" key="9">
    <source>
        <dbReference type="PROSITE" id="PS50255"/>
    </source>
</evidence>
<dbReference type="InterPro" id="IPR013786">
    <property type="entry name" value="AcylCoA_DH/ox_N"/>
</dbReference>
<comment type="cofactor">
    <cofactor evidence="1">
        <name>FAD</name>
        <dbReference type="ChEBI" id="CHEBI:57692"/>
    </cofactor>
</comment>
<dbReference type="InterPro" id="IPR036400">
    <property type="entry name" value="Cyt_B5-like_heme/steroid_sf"/>
</dbReference>
<dbReference type="GO" id="GO:0033539">
    <property type="term" value="P:fatty acid beta-oxidation using acyl-CoA dehydrogenase"/>
    <property type="evidence" value="ECO:0007669"/>
    <property type="project" value="TreeGrafter"/>
</dbReference>
<dbReference type="AlphaFoldDB" id="A0A1Y2FUH1"/>
<keyword evidence="5" id="KW-0479">Metal-binding</keyword>
<keyword evidence="8" id="KW-0408">Iron</keyword>
<dbReference type="GO" id="GO:0046872">
    <property type="term" value="F:metal ion binding"/>
    <property type="evidence" value="ECO:0007669"/>
    <property type="project" value="UniProtKB-KW"/>
</dbReference>
<evidence type="ECO:0000256" key="4">
    <source>
        <dbReference type="ARBA" id="ARBA00022630"/>
    </source>
</evidence>